<dbReference type="CDD" id="cd05808">
    <property type="entry name" value="CBM20_alpha_amylase"/>
    <property type="match status" value="2"/>
</dbReference>
<evidence type="ECO:0000256" key="9">
    <source>
        <dbReference type="ARBA" id="ARBA00023277"/>
    </source>
</evidence>
<protein>
    <recommendedName>
        <fullName evidence="5 12">Alpha-amylase</fullName>
        <ecNumber evidence="4 12">3.2.1.1</ecNumber>
    </recommendedName>
</protein>
<dbReference type="SMART" id="SM00632">
    <property type="entry name" value="Aamy_C"/>
    <property type="match status" value="1"/>
</dbReference>
<dbReference type="SUPFAM" id="SSF51445">
    <property type="entry name" value="(Trans)glycosidases"/>
    <property type="match status" value="1"/>
</dbReference>
<dbReference type="Pfam" id="PF02806">
    <property type="entry name" value="Alpha-amylase_C"/>
    <property type="match status" value="1"/>
</dbReference>
<dbReference type="SMR" id="A0A1C6UTX0"/>
<feature type="signal peptide" evidence="14">
    <location>
        <begin position="1"/>
        <end position="32"/>
    </location>
</feature>
<keyword evidence="17" id="KW-1185">Reference proteome</keyword>
<dbReference type="Gene3D" id="3.20.20.80">
    <property type="entry name" value="Glycosidases"/>
    <property type="match status" value="1"/>
</dbReference>
<evidence type="ECO:0000256" key="1">
    <source>
        <dbReference type="ARBA" id="ARBA00000548"/>
    </source>
</evidence>
<dbReference type="InterPro" id="IPR006046">
    <property type="entry name" value="Alpha_amylase"/>
</dbReference>
<evidence type="ECO:0000256" key="14">
    <source>
        <dbReference type="SAM" id="SignalP"/>
    </source>
</evidence>
<evidence type="ECO:0000256" key="10">
    <source>
        <dbReference type="ARBA" id="ARBA00023295"/>
    </source>
</evidence>
<feature type="domain" description="CBM20" evidence="15">
    <location>
        <begin position="623"/>
        <end position="723"/>
    </location>
</feature>
<dbReference type="GO" id="GO:0005975">
    <property type="term" value="P:carbohydrate metabolic process"/>
    <property type="evidence" value="ECO:0007669"/>
    <property type="project" value="InterPro"/>
</dbReference>
<evidence type="ECO:0000256" key="5">
    <source>
        <dbReference type="ARBA" id="ARBA00017303"/>
    </source>
</evidence>
<dbReference type="InterPro" id="IPR031319">
    <property type="entry name" value="A-amylase_C"/>
</dbReference>
<dbReference type="PANTHER" id="PTHR43447">
    <property type="entry name" value="ALPHA-AMYLASE"/>
    <property type="match status" value="1"/>
</dbReference>
<dbReference type="Pfam" id="PF00128">
    <property type="entry name" value="Alpha-amylase"/>
    <property type="match status" value="1"/>
</dbReference>
<dbReference type="FunFam" id="2.60.40.10:FF:000552">
    <property type="entry name" value="Related to glucoamylase"/>
    <property type="match status" value="1"/>
</dbReference>
<proteinExistence type="inferred from homology"/>
<dbReference type="PROSITE" id="PS51166">
    <property type="entry name" value="CBM20"/>
    <property type="match status" value="2"/>
</dbReference>
<name>A0A1C6UTX0_9ACTN</name>
<dbReference type="SUPFAM" id="SSF51011">
    <property type="entry name" value="Glycosyl hydrolase domain"/>
    <property type="match status" value="1"/>
</dbReference>
<dbReference type="GO" id="GO:0004556">
    <property type="term" value="F:alpha-amylase activity"/>
    <property type="evidence" value="ECO:0007669"/>
    <property type="project" value="UniProtKB-UniRule"/>
</dbReference>
<dbReference type="InterPro" id="IPR017853">
    <property type="entry name" value="GH"/>
</dbReference>
<feature type="region of interest" description="Disordered" evidence="13">
    <location>
        <begin position="700"/>
        <end position="723"/>
    </location>
</feature>
<evidence type="ECO:0000313" key="17">
    <source>
        <dbReference type="Proteomes" id="UP000199696"/>
    </source>
</evidence>
<dbReference type="STRING" id="227316.GA0070604_3590"/>
<dbReference type="InterPro" id="IPR002044">
    <property type="entry name" value="CBM20"/>
</dbReference>
<evidence type="ECO:0000256" key="8">
    <source>
        <dbReference type="ARBA" id="ARBA00022837"/>
    </source>
</evidence>
<dbReference type="InterPro" id="IPR013784">
    <property type="entry name" value="Carb-bd-like_fold"/>
</dbReference>
<dbReference type="Gene3D" id="2.60.40.1180">
    <property type="entry name" value="Golgi alpha-mannosidase II"/>
    <property type="match status" value="1"/>
</dbReference>
<evidence type="ECO:0000259" key="15">
    <source>
        <dbReference type="PROSITE" id="PS51166"/>
    </source>
</evidence>
<dbReference type="InterPro" id="IPR013783">
    <property type="entry name" value="Ig-like_fold"/>
</dbReference>
<dbReference type="InterPro" id="IPR013780">
    <property type="entry name" value="Glyco_hydro_b"/>
</dbReference>
<dbReference type="InterPro" id="IPR006048">
    <property type="entry name" value="A-amylase/branching_C"/>
</dbReference>
<dbReference type="GO" id="GO:2001070">
    <property type="term" value="F:starch binding"/>
    <property type="evidence" value="ECO:0007669"/>
    <property type="project" value="InterPro"/>
</dbReference>
<sequence length="723" mass="75858">MHTLRPSPQRRPGGLLLAVALVATGAMPVVVAAAATPAPARAAANLNDSEVTANLWEWNWNSVAAACTNHLGPAGYGAVQVAPPQESVSLPSSPDGVHPWYEVYQPVSYKLESRFGSRQRFAAMVTACHNAGVRVYVDAVVNHMAGTNNPAGTIGYAGTQFSGYSYPAVPYGYADFHHPGDNCPTSGAINDWNNESQVTSCELLSLADLYTEKEYVRTTIAGYLNDLIGLGVDGFRVDAVKHVRKEDFAAILGKLNNTVAENRRPYVAQEIFDGASNDALKARAFIGNGDVLDFAYAKGVRSAFQGSISSLGNVASWNLDAPSANVFAMVTNHDLERDGVVLSYKNGTDYLLANYFVLAYPHGKPSVYDSFSWDNRNQSPPADGNGRVTDTVCGSTWTCLTQTTGIKGMVGWANAARSVRSVSDFTAVNSNVIGFHRGDRAWVGINDSGTATTATFATGLADGQYCDVIAGAATGTGCTGGTVTVSGGRATVTIPANNAVAIHVNARPGAGPSPTSSPTGNPTDRVATTFTVSATPAADQAVYVVGSIPELGSWAPASAVLLTAQGGGTYRAVVDLPRSTAVEYKFVKKTATGAVTWESGGNRSFTTPAGGTYAVTETFRGDTVTPAQIATAFNATVTTYYGQNVFVVGNVAALGAWNPADAVALSSADYPVWRVTVNLPPGTAIEYKYIKKNPDGSVTWESGGNRSFTTPSTGTYTNNDAWK</sequence>
<keyword evidence="9 12" id="KW-0119">Carbohydrate metabolism</keyword>
<dbReference type="EMBL" id="FMHY01000002">
    <property type="protein sequence ID" value="SCL57279.1"/>
    <property type="molecule type" value="Genomic_DNA"/>
</dbReference>
<dbReference type="Pfam" id="PF00686">
    <property type="entry name" value="CBM_20"/>
    <property type="match status" value="2"/>
</dbReference>
<organism evidence="16 17">
    <name type="scientific">Micromonospora eburnea</name>
    <dbReference type="NCBI Taxonomy" id="227316"/>
    <lineage>
        <taxon>Bacteria</taxon>
        <taxon>Bacillati</taxon>
        <taxon>Actinomycetota</taxon>
        <taxon>Actinomycetes</taxon>
        <taxon>Micromonosporales</taxon>
        <taxon>Micromonosporaceae</taxon>
        <taxon>Micromonospora</taxon>
    </lineage>
</organism>
<comment type="similarity">
    <text evidence="3 11">Belongs to the glycosyl hydrolase 13 family.</text>
</comment>
<evidence type="ECO:0000256" key="2">
    <source>
        <dbReference type="ARBA" id="ARBA00001913"/>
    </source>
</evidence>
<comment type="catalytic activity">
    <reaction evidence="1 12">
        <text>Endohydrolysis of (1-&gt;4)-alpha-D-glucosidic linkages in polysaccharides containing three or more (1-&gt;4)-alpha-linked D-glucose units.</text>
        <dbReference type="EC" id="3.2.1.1"/>
    </reaction>
</comment>
<evidence type="ECO:0000256" key="12">
    <source>
        <dbReference type="RuleBase" id="RU361134"/>
    </source>
</evidence>
<feature type="domain" description="CBM20" evidence="15">
    <location>
        <begin position="520"/>
        <end position="621"/>
    </location>
</feature>
<dbReference type="PRINTS" id="PR00110">
    <property type="entry name" value="ALPHAAMYLASE"/>
</dbReference>
<dbReference type="GO" id="GO:0046872">
    <property type="term" value="F:metal ion binding"/>
    <property type="evidence" value="ECO:0007669"/>
    <property type="project" value="UniProtKB-KW"/>
</dbReference>
<keyword evidence="14" id="KW-0732">Signal</keyword>
<evidence type="ECO:0000313" key="16">
    <source>
        <dbReference type="EMBL" id="SCL57279.1"/>
    </source>
</evidence>
<dbReference type="InterPro" id="IPR006047">
    <property type="entry name" value="GH13_cat_dom"/>
</dbReference>
<evidence type="ECO:0000256" key="6">
    <source>
        <dbReference type="ARBA" id="ARBA00022723"/>
    </source>
</evidence>
<accession>A0A1C6UTX0</accession>
<gene>
    <name evidence="16" type="ORF">GA0070604_3590</name>
</gene>
<dbReference type="Proteomes" id="UP000199696">
    <property type="component" value="Unassembled WGS sequence"/>
</dbReference>
<comment type="cofactor">
    <cofactor evidence="2">
        <name>Ca(2+)</name>
        <dbReference type="ChEBI" id="CHEBI:29108"/>
    </cofactor>
</comment>
<dbReference type="Gene3D" id="2.60.40.10">
    <property type="entry name" value="Immunoglobulins"/>
    <property type="match status" value="2"/>
</dbReference>
<evidence type="ECO:0000256" key="7">
    <source>
        <dbReference type="ARBA" id="ARBA00022801"/>
    </source>
</evidence>
<reference evidence="17" key="1">
    <citation type="submission" date="2016-06" db="EMBL/GenBank/DDBJ databases">
        <authorList>
            <person name="Varghese N."/>
            <person name="Submissions Spin"/>
        </authorList>
    </citation>
    <scope>NUCLEOTIDE SEQUENCE [LARGE SCALE GENOMIC DNA]</scope>
    <source>
        <strain evidence="17">DSM 44814</strain>
    </source>
</reference>
<keyword evidence="7 12" id="KW-0378">Hydrolase</keyword>
<dbReference type="SMART" id="SM00642">
    <property type="entry name" value="Aamy"/>
    <property type="match status" value="1"/>
</dbReference>
<dbReference type="SMART" id="SM01065">
    <property type="entry name" value="CBM_2"/>
    <property type="match status" value="2"/>
</dbReference>
<evidence type="ECO:0000256" key="3">
    <source>
        <dbReference type="ARBA" id="ARBA00008061"/>
    </source>
</evidence>
<dbReference type="EC" id="3.2.1.1" evidence="4 12"/>
<dbReference type="SUPFAM" id="SSF49452">
    <property type="entry name" value="Starch-binding domain-like"/>
    <property type="match status" value="2"/>
</dbReference>
<dbReference type="RefSeq" id="WP_091119257.1">
    <property type="nucleotide sequence ID" value="NZ_FMHY01000002.1"/>
</dbReference>
<keyword evidence="6" id="KW-0479">Metal-binding</keyword>
<evidence type="ECO:0000256" key="4">
    <source>
        <dbReference type="ARBA" id="ARBA00012595"/>
    </source>
</evidence>
<dbReference type="AlphaFoldDB" id="A0A1C6UTX0"/>
<keyword evidence="8" id="KW-0106">Calcium</keyword>
<keyword evidence="10 12" id="KW-0326">Glycosidase</keyword>
<evidence type="ECO:0000256" key="11">
    <source>
        <dbReference type="RuleBase" id="RU003615"/>
    </source>
</evidence>
<evidence type="ECO:0000256" key="13">
    <source>
        <dbReference type="SAM" id="MobiDB-lite"/>
    </source>
</evidence>
<dbReference type="CDD" id="cd11317">
    <property type="entry name" value="AmyAc_bac_euk_AmyA"/>
    <property type="match status" value="1"/>
</dbReference>
<dbReference type="OrthoDB" id="9805159at2"/>
<feature type="chain" id="PRO_5038552769" description="Alpha-amylase" evidence="14">
    <location>
        <begin position="33"/>
        <end position="723"/>
    </location>
</feature>